<gene>
    <name evidence="2" type="ORF">AK812_SmicGene7922</name>
</gene>
<comment type="caution">
    <text evidence="2">The sequence shown here is derived from an EMBL/GenBank/DDBJ whole genome shotgun (WGS) entry which is preliminary data.</text>
</comment>
<proteinExistence type="predicted"/>
<feature type="region of interest" description="Disordered" evidence="1">
    <location>
        <begin position="1"/>
        <end position="49"/>
    </location>
</feature>
<accession>A0A1Q9EMI7</accession>
<evidence type="ECO:0000313" key="2">
    <source>
        <dbReference type="EMBL" id="OLQ08571.1"/>
    </source>
</evidence>
<keyword evidence="3" id="KW-1185">Reference proteome</keyword>
<dbReference type="EMBL" id="LSRX01000114">
    <property type="protein sequence ID" value="OLQ08571.1"/>
    <property type="molecule type" value="Genomic_DNA"/>
</dbReference>
<organism evidence="2 3">
    <name type="scientific">Symbiodinium microadriaticum</name>
    <name type="common">Dinoflagellate</name>
    <name type="synonym">Zooxanthella microadriatica</name>
    <dbReference type="NCBI Taxonomy" id="2951"/>
    <lineage>
        <taxon>Eukaryota</taxon>
        <taxon>Sar</taxon>
        <taxon>Alveolata</taxon>
        <taxon>Dinophyceae</taxon>
        <taxon>Suessiales</taxon>
        <taxon>Symbiodiniaceae</taxon>
        <taxon>Symbiodinium</taxon>
    </lineage>
</organism>
<sequence length="77" mass="8413">MLHDTDYNDESSENTPPTVPVKIGGVGDKRAAKARTDARENKEVSDGSSLAALQRGWKQCVTKKIERTPTTASRRGK</sequence>
<evidence type="ECO:0000256" key="1">
    <source>
        <dbReference type="SAM" id="MobiDB-lite"/>
    </source>
</evidence>
<reference evidence="2 3" key="1">
    <citation type="submission" date="2016-02" db="EMBL/GenBank/DDBJ databases">
        <title>Genome analysis of coral dinoflagellate symbionts highlights evolutionary adaptations to a symbiotic lifestyle.</title>
        <authorList>
            <person name="Aranda M."/>
            <person name="Li Y."/>
            <person name="Liew Y.J."/>
            <person name="Baumgarten S."/>
            <person name="Simakov O."/>
            <person name="Wilson M."/>
            <person name="Piel J."/>
            <person name="Ashoor H."/>
            <person name="Bougouffa S."/>
            <person name="Bajic V.B."/>
            <person name="Ryu T."/>
            <person name="Ravasi T."/>
            <person name="Bayer T."/>
            <person name="Micklem G."/>
            <person name="Kim H."/>
            <person name="Bhak J."/>
            <person name="Lajeunesse T.C."/>
            <person name="Voolstra C.R."/>
        </authorList>
    </citation>
    <scope>NUCLEOTIDE SEQUENCE [LARGE SCALE GENOMIC DNA]</scope>
    <source>
        <strain evidence="2 3">CCMP2467</strain>
    </source>
</reference>
<feature type="compositionally biased region" description="Basic and acidic residues" evidence="1">
    <location>
        <begin position="27"/>
        <end position="45"/>
    </location>
</feature>
<dbReference type="Proteomes" id="UP000186817">
    <property type="component" value="Unassembled WGS sequence"/>
</dbReference>
<protein>
    <submittedName>
        <fullName evidence="2">Uncharacterized protein</fullName>
    </submittedName>
</protein>
<dbReference type="AlphaFoldDB" id="A0A1Q9EMI7"/>
<name>A0A1Q9EMI7_SYMMI</name>
<evidence type="ECO:0000313" key="3">
    <source>
        <dbReference type="Proteomes" id="UP000186817"/>
    </source>
</evidence>